<keyword evidence="4 7" id="KW-1133">Transmembrane helix</keyword>
<evidence type="ECO:0000313" key="11">
    <source>
        <dbReference type="Proteomes" id="UP000663868"/>
    </source>
</evidence>
<feature type="transmembrane region" description="Helical" evidence="7">
    <location>
        <begin position="231"/>
        <end position="253"/>
    </location>
</feature>
<feature type="transmembrane region" description="Helical" evidence="7">
    <location>
        <begin position="135"/>
        <end position="154"/>
    </location>
</feature>
<sequence>MLIDNSSSSISIQSWFIPLDILTLVCLIFVIILIIIFLVVILIDRTCHTVPMLLVANSCLAHFVLGSDRFVIVVSALYSNIKQIQYQDSFCIFCGYMTYVSCAVLNYSFLLQAFYRYIIVIYPARLFWQRRQSQICLIGLTWLYSFAFPIVFIFTGDIIVYNADNQICQVPLRFSLSIILLTCFIYVIPILITLLIYWRLVHYIHEINQRTTSVYILSRAQRELKMFRRTVILLLIIFIMDFPYALFIFMSFFNQAPKYHFRIAYIFVDIALACEMIILFQFTDQLKTSIMKKLNIRPEIVVPAVA</sequence>
<evidence type="ECO:0000256" key="3">
    <source>
        <dbReference type="ARBA" id="ARBA00022692"/>
    </source>
</evidence>
<feature type="domain" description="G-protein coupled receptors family 1 profile" evidence="8">
    <location>
        <begin position="33"/>
        <end position="279"/>
    </location>
</feature>
<feature type="transmembrane region" description="Helical" evidence="7">
    <location>
        <begin position="174"/>
        <end position="198"/>
    </location>
</feature>
<keyword evidence="6" id="KW-0675">Receptor</keyword>
<evidence type="ECO:0000256" key="4">
    <source>
        <dbReference type="ARBA" id="ARBA00022989"/>
    </source>
</evidence>
<dbReference type="EMBL" id="CAJOBB010000523">
    <property type="protein sequence ID" value="CAF3698286.1"/>
    <property type="molecule type" value="Genomic_DNA"/>
</dbReference>
<dbReference type="Gene3D" id="1.20.1070.10">
    <property type="entry name" value="Rhodopsin 7-helix transmembrane proteins"/>
    <property type="match status" value="1"/>
</dbReference>
<feature type="transmembrane region" description="Helical" evidence="7">
    <location>
        <begin position="21"/>
        <end position="43"/>
    </location>
</feature>
<organism evidence="10 11">
    <name type="scientific">Adineta steineri</name>
    <dbReference type="NCBI Taxonomy" id="433720"/>
    <lineage>
        <taxon>Eukaryota</taxon>
        <taxon>Metazoa</taxon>
        <taxon>Spiralia</taxon>
        <taxon>Gnathifera</taxon>
        <taxon>Rotifera</taxon>
        <taxon>Eurotatoria</taxon>
        <taxon>Bdelloidea</taxon>
        <taxon>Adinetida</taxon>
        <taxon>Adinetidae</taxon>
        <taxon>Adineta</taxon>
    </lineage>
</organism>
<dbReference type="EMBL" id="CAJNOE010000053">
    <property type="protein sequence ID" value="CAF0819957.1"/>
    <property type="molecule type" value="Genomic_DNA"/>
</dbReference>
<keyword evidence="5 7" id="KW-0472">Membrane</keyword>
<dbReference type="Pfam" id="PF00001">
    <property type="entry name" value="7tm_1"/>
    <property type="match status" value="1"/>
</dbReference>
<evidence type="ECO:0000256" key="6">
    <source>
        <dbReference type="ARBA" id="ARBA00023170"/>
    </source>
</evidence>
<dbReference type="AlphaFoldDB" id="A0A818UPN3"/>
<evidence type="ECO:0000313" key="9">
    <source>
        <dbReference type="EMBL" id="CAF0819957.1"/>
    </source>
</evidence>
<dbReference type="GO" id="GO:0042277">
    <property type="term" value="F:peptide binding"/>
    <property type="evidence" value="ECO:0007669"/>
    <property type="project" value="TreeGrafter"/>
</dbReference>
<keyword evidence="2" id="KW-1003">Cell membrane</keyword>
<protein>
    <recommendedName>
        <fullName evidence="8">G-protein coupled receptors family 1 profile domain-containing protein</fullName>
    </recommendedName>
</protein>
<accession>A0A818UPN3</accession>
<dbReference type="PANTHER" id="PTHR24241:SF76">
    <property type="entry name" value="NEUROPEPTIDE SIFAMIDE RECEPTOR"/>
    <property type="match status" value="1"/>
</dbReference>
<dbReference type="InterPro" id="IPR017452">
    <property type="entry name" value="GPCR_Rhodpsn_7TM"/>
</dbReference>
<evidence type="ECO:0000313" key="10">
    <source>
        <dbReference type="EMBL" id="CAF3698286.1"/>
    </source>
</evidence>
<dbReference type="CDD" id="cd00637">
    <property type="entry name" value="7tm_classA_rhodopsin-like"/>
    <property type="match status" value="1"/>
</dbReference>
<dbReference type="GO" id="GO:0032870">
    <property type="term" value="P:cellular response to hormone stimulus"/>
    <property type="evidence" value="ECO:0007669"/>
    <property type="project" value="TreeGrafter"/>
</dbReference>
<dbReference type="SUPFAM" id="SSF81321">
    <property type="entry name" value="Family A G protein-coupled receptor-like"/>
    <property type="match status" value="1"/>
</dbReference>
<evidence type="ECO:0000256" key="5">
    <source>
        <dbReference type="ARBA" id="ARBA00023136"/>
    </source>
</evidence>
<comment type="caution">
    <text evidence="10">The sequence shown here is derived from an EMBL/GenBank/DDBJ whole genome shotgun (WGS) entry which is preliminary data.</text>
</comment>
<dbReference type="GO" id="GO:0004930">
    <property type="term" value="F:G protein-coupled receptor activity"/>
    <property type="evidence" value="ECO:0007669"/>
    <property type="project" value="InterPro"/>
</dbReference>
<dbReference type="PANTHER" id="PTHR24241">
    <property type="entry name" value="NEUROPEPTIDE RECEPTOR-RELATED G-PROTEIN COUPLED RECEPTOR"/>
    <property type="match status" value="1"/>
</dbReference>
<name>A0A818UPN3_9BILA</name>
<evidence type="ECO:0000259" key="8">
    <source>
        <dbReference type="PROSITE" id="PS50262"/>
    </source>
</evidence>
<evidence type="ECO:0000256" key="2">
    <source>
        <dbReference type="ARBA" id="ARBA00022475"/>
    </source>
</evidence>
<dbReference type="InterPro" id="IPR000276">
    <property type="entry name" value="GPCR_Rhodpsn"/>
</dbReference>
<gene>
    <name evidence="9" type="ORF">IZO911_LOCUS7942</name>
    <name evidence="10" type="ORF">KXQ929_LOCUS10855</name>
</gene>
<comment type="subcellular location">
    <subcellularLocation>
        <location evidence="1">Cell membrane</location>
        <topology evidence="1">Multi-pass membrane protein</topology>
    </subcellularLocation>
</comment>
<feature type="transmembrane region" description="Helical" evidence="7">
    <location>
        <begin position="259"/>
        <end position="282"/>
    </location>
</feature>
<dbReference type="Proteomes" id="UP000663860">
    <property type="component" value="Unassembled WGS sequence"/>
</dbReference>
<feature type="transmembrane region" description="Helical" evidence="7">
    <location>
        <begin position="90"/>
        <end position="107"/>
    </location>
</feature>
<dbReference type="Proteomes" id="UP000663868">
    <property type="component" value="Unassembled WGS sequence"/>
</dbReference>
<dbReference type="PROSITE" id="PS50262">
    <property type="entry name" value="G_PROTEIN_RECEP_F1_2"/>
    <property type="match status" value="1"/>
</dbReference>
<proteinExistence type="predicted"/>
<reference evidence="10" key="1">
    <citation type="submission" date="2021-02" db="EMBL/GenBank/DDBJ databases">
        <authorList>
            <person name="Nowell W R."/>
        </authorList>
    </citation>
    <scope>NUCLEOTIDE SEQUENCE</scope>
</reference>
<evidence type="ECO:0000256" key="7">
    <source>
        <dbReference type="SAM" id="Phobius"/>
    </source>
</evidence>
<evidence type="ECO:0000256" key="1">
    <source>
        <dbReference type="ARBA" id="ARBA00004651"/>
    </source>
</evidence>
<keyword evidence="3 7" id="KW-0812">Transmembrane</keyword>
<dbReference type="GO" id="GO:0005886">
    <property type="term" value="C:plasma membrane"/>
    <property type="evidence" value="ECO:0007669"/>
    <property type="project" value="UniProtKB-SubCell"/>
</dbReference>